<dbReference type="SUPFAM" id="SSF159774">
    <property type="entry name" value="YerB-like"/>
    <property type="match status" value="1"/>
</dbReference>
<keyword evidence="4" id="KW-0449">Lipoprotein</keyword>
<reference evidence="4 5" key="1">
    <citation type="submission" date="2017-08" db="EMBL/GenBank/DDBJ databases">
        <title>Complete Genome Sequence of Bacillus kochii Oregon-R-modENCODE STRAIN BDGP4, isolated from Drosophila melanogaster gut.</title>
        <authorList>
            <person name="Wan K.H."/>
            <person name="Yu C."/>
            <person name="Park S."/>
            <person name="Hammonds A.S."/>
            <person name="Booth B.W."/>
            <person name="Celniker S.E."/>
        </authorList>
    </citation>
    <scope>NUCLEOTIDE SEQUENCE [LARGE SCALE GENOMIC DNA]</scope>
    <source>
        <strain evidence="4 5">BDGP4</strain>
    </source>
</reference>
<name>A0A248TG07_9BACI</name>
<feature type="domain" description="DUF3048" evidence="3">
    <location>
        <begin position="224"/>
        <end position="333"/>
    </location>
</feature>
<feature type="domain" description="DUF3048" evidence="2">
    <location>
        <begin position="55"/>
        <end position="195"/>
    </location>
</feature>
<feature type="region of interest" description="Disordered" evidence="1">
    <location>
        <begin position="25"/>
        <end position="48"/>
    </location>
</feature>
<dbReference type="Pfam" id="PF17479">
    <property type="entry name" value="DUF3048_C"/>
    <property type="match status" value="1"/>
</dbReference>
<keyword evidence="5" id="KW-1185">Reference proteome</keyword>
<evidence type="ECO:0000259" key="2">
    <source>
        <dbReference type="Pfam" id="PF11258"/>
    </source>
</evidence>
<dbReference type="KEGG" id="bko:CKF48_07205"/>
<dbReference type="OrthoDB" id="9779102at2"/>
<evidence type="ECO:0000259" key="3">
    <source>
        <dbReference type="Pfam" id="PF17479"/>
    </source>
</evidence>
<dbReference type="Proteomes" id="UP000215137">
    <property type="component" value="Chromosome"/>
</dbReference>
<evidence type="ECO:0000256" key="1">
    <source>
        <dbReference type="SAM" id="MobiDB-lite"/>
    </source>
</evidence>
<dbReference type="PROSITE" id="PS51257">
    <property type="entry name" value="PROKAR_LIPOPROTEIN"/>
    <property type="match status" value="1"/>
</dbReference>
<organism evidence="4 5">
    <name type="scientific">Cytobacillus kochii</name>
    <dbReference type="NCBI Taxonomy" id="859143"/>
    <lineage>
        <taxon>Bacteria</taxon>
        <taxon>Bacillati</taxon>
        <taxon>Bacillota</taxon>
        <taxon>Bacilli</taxon>
        <taxon>Bacillales</taxon>
        <taxon>Bacillaceae</taxon>
        <taxon>Cytobacillus</taxon>
    </lineage>
</organism>
<evidence type="ECO:0000313" key="5">
    <source>
        <dbReference type="Proteomes" id="UP000215137"/>
    </source>
</evidence>
<dbReference type="Gene3D" id="3.50.90.10">
    <property type="entry name" value="YerB-like"/>
    <property type="match status" value="1"/>
</dbReference>
<proteinExistence type="predicted"/>
<dbReference type="EMBL" id="CP022983">
    <property type="protein sequence ID" value="ASV67138.1"/>
    <property type="molecule type" value="Genomic_DNA"/>
</dbReference>
<dbReference type="AlphaFoldDB" id="A0A248TG07"/>
<dbReference type="InterPro" id="IPR021416">
    <property type="entry name" value="DUF3048_N"/>
</dbReference>
<dbReference type="InterPro" id="IPR035328">
    <property type="entry name" value="DUF3048_C"/>
</dbReference>
<accession>A0A248TG07</accession>
<dbReference type="RefSeq" id="WP_095370713.1">
    <property type="nucleotide sequence ID" value="NZ_CP022983.1"/>
</dbReference>
<gene>
    <name evidence="4" type="ORF">CKF48_07205</name>
</gene>
<protein>
    <submittedName>
        <fullName evidence="4">Lipoprotein YerB</fullName>
    </submittedName>
</protein>
<evidence type="ECO:0000313" key="4">
    <source>
        <dbReference type="EMBL" id="ASV67138.1"/>
    </source>
</evidence>
<dbReference type="InterPro" id="IPR023158">
    <property type="entry name" value="YerB-like_sf"/>
</dbReference>
<dbReference type="Pfam" id="PF11258">
    <property type="entry name" value="DUF3048"/>
    <property type="match status" value="1"/>
</dbReference>
<sequence>MLNKWVTTSLVAILLVTGCSKNETVEDPANEELNGVDNQGEESMDSPEEKTVYPLTGIAQEGNGNQRAIAVMINNHPKARPQSGLTQADIVYELLAEGEVTRFLAIFQSEQPDRVGPVRSAREYYIELAKGFNSLYIAHGNSPEAKKMLADEYVDHLNGLYYDGTLFERVSDRQAPHNSYISFAHIEQGAKEKNYELDGAPAAFAHLTDEEADKLSGSVAGEIAVSYGKDERFDVTYDYDETTKAYKRSSDGEWTTDYDTGDPVLLSNILIIEAKHTVIDGEGRQDIDLTSGGKGYLIQRGMMSEVNWVNKEGRIYPVIDGKEQPLAPGKTWVNVIPQEPGINQSVTIN</sequence>